<keyword evidence="8" id="KW-1185">Reference proteome</keyword>
<feature type="domain" description="DUF202" evidence="6">
    <location>
        <begin position="22"/>
        <end position="84"/>
    </location>
</feature>
<feature type="transmembrane region" description="Helical" evidence="5">
    <location>
        <begin position="31"/>
        <end position="49"/>
    </location>
</feature>
<keyword evidence="3 5" id="KW-1133">Transmembrane helix</keyword>
<evidence type="ECO:0000313" key="8">
    <source>
        <dbReference type="Proteomes" id="UP001168528"/>
    </source>
</evidence>
<evidence type="ECO:0000256" key="2">
    <source>
        <dbReference type="ARBA" id="ARBA00022692"/>
    </source>
</evidence>
<name>A0ABT8R2R5_9BACT</name>
<evidence type="ECO:0000256" key="4">
    <source>
        <dbReference type="ARBA" id="ARBA00023136"/>
    </source>
</evidence>
<accession>A0ABT8R2R5</accession>
<gene>
    <name evidence="7" type="ORF">Q0590_04875</name>
</gene>
<feature type="transmembrane region" description="Helical" evidence="5">
    <location>
        <begin position="55"/>
        <end position="77"/>
    </location>
</feature>
<comment type="subcellular location">
    <subcellularLocation>
        <location evidence="1">Endomembrane system</location>
        <topology evidence="1">Multi-pass membrane protein</topology>
    </subcellularLocation>
</comment>
<evidence type="ECO:0000259" key="6">
    <source>
        <dbReference type="Pfam" id="PF02656"/>
    </source>
</evidence>
<dbReference type="Pfam" id="PF02656">
    <property type="entry name" value="DUF202"/>
    <property type="match status" value="1"/>
</dbReference>
<proteinExistence type="predicted"/>
<dbReference type="RefSeq" id="WP_302036372.1">
    <property type="nucleotide sequence ID" value="NZ_JAUKPO010000002.1"/>
</dbReference>
<reference evidence="7" key="1">
    <citation type="submission" date="2023-07" db="EMBL/GenBank/DDBJ databases">
        <title>The genome sequence of Rhodocytophaga aerolata KACC 12507.</title>
        <authorList>
            <person name="Zhang X."/>
        </authorList>
    </citation>
    <scope>NUCLEOTIDE SEQUENCE</scope>
    <source>
        <strain evidence="7">KACC 12507</strain>
    </source>
</reference>
<evidence type="ECO:0000256" key="3">
    <source>
        <dbReference type="ARBA" id="ARBA00022989"/>
    </source>
</evidence>
<evidence type="ECO:0000313" key="7">
    <source>
        <dbReference type="EMBL" id="MDO1445568.1"/>
    </source>
</evidence>
<sequence length="96" mass="10748">MEAKLTDTEPQVALNDVLATERTIMANERTFLAYCRTAFSLFIAGLSLMEFTKTHILIAIGILFIPLGVGVFVFGLWRFTKKKKAIRAGKLLGNKR</sequence>
<dbReference type="Proteomes" id="UP001168528">
    <property type="component" value="Unassembled WGS sequence"/>
</dbReference>
<keyword evidence="4 5" id="KW-0472">Membrane</keyword>
<evidence type="ECO:0000256" key="5">
    <source>
        <dbReference type="SAM" id="Phobius"/>
    </source>
</evidence>
<evidence type="ECO:0000256" key="1">
    <source>
        <dbReference type="ARBA" id="ARBA00004127"/>
    </source>
</evidence>
<dbReference type="InterPro" id="IPR003807">
    <property type="entry name" value="DUF202"/>
</dbReference>
<comment type="caution">
    <text evidence="7">The sequence shown here is derived from an EMBL/GenBank/DDBJ whole genome shotgun (WGS) entry which is preliminary data.</text>
</comment>
<keyword evidence="2 5" id="KW-0812">Transmembrane</keyword>
<organism evidence="7 8">
    <name type="scientific">Rhodocytophaga aerolata</name>
    <dbReference type="NCBI Taxonomy" id="455078"/>
    <lineage>
        <taxon>Bacteria</taxon>
        <taxon>Pseudomonadati</taxon>
        <taxon>Bacteroidota</taxon>
        <taxon>Cytophagia</taxon>
        <taxon>Cytophagales</taxon>
        <taxon>Rhodocytophagaceae</taxon>
        <taxon>Rhodocytophaga</taxon>
    </lineage>
</organism>
<dbReference type="EMBL" id="JAUKPO010000002">
    <property type="protein sequence ID" value="MDO1445568.1"/>
    <property type="molecule type" value="Genomic_DNA"/>
</dbReference>
<protein>
    <submittedName>
        <fullName evidence="7">DUF202 domain-containing protein</fullName>
    </submittedName>
</protein>